<evidence type="ECO:0000313" key="3">
    <source>
        <dbReference type="Proteomes" id="UP000199308"/>
    </source>
</evidence>
<reference evidence="2 3" key="1">
    <citation type="submission" date="2016-10" db="EMBL/GenBank/DDBJ databases">
        <authorList>
            <person name="de Groot N.N."/>
        </authorList>
    </citation>
    <scope>NUCLEOTIDE SEQUENCE [LARGE SCALE GENOMIC DNA]</scope>
    <source>
        <strain evidence="2 3">DSM 19706</strain>
    </source>
</reference>
<keyword evidence="1" id="KW-0732">Signal</keyword>
<gene>
    <name evidence="2" type="ORF">SAMN05660429_00157</name>
</gene>
<feature type="signal peptide" evidence="1">
    <location>
        <begin position="1"/>
        <end position="18"/>
    </location>
</feature>
<keyword evidence="3" id="KW-1185">Reference proteome</keyword>
<feature type="chain" id="PRO_5011795304" description="DUF3015 domain-containing protein" evidence="1">
    <location>
        <begin position="19"/>
        <end position="159"/>
    </location>
</feature>
<name>A0A1H9YBD7_THASX</name>
<dbReference type="PROSITE" id="PS51257">
    <property type="entry name" value="PROKAR_LIPOPROTEIN"/>
    <property type="match status" value="1"/>
</dbReference>
<sequence>MKKVLLASALLVSASAMATAPGGSGCGWGSMLFAGKNGLPIHVLAATTNGITANNTFGMTSGTNGCSTDGSLTYGGKGLVNVGKIIDEFSEDVARGDGEAITAVAVSMGVTEADRSHFKQTLHTNFDSLFPSEDVTTEHVVSTMFAIMKEDQKLAKYVA</sequence>
<protein>
    <recommendedName>
        <fullName evidence="4">DUF3015 domain-containing protein</fullName>
    </recommendedName>
</protein>
<evidence type="ECO:0000256" key="1">
    <source>
        <dbReference type="SAM" id="SignalP"/>
    </source>
</evidence>
<dbReference type="EMBL" id="FOHK01000001">
    <property type="protein sequence ID" value="SES66247.1"/>
    <property type="molecule type" value="Genomic_DNA"/>
</dbReference>
<dbReference type="Pfam" id="PF11220">
    <property type="entry name" value="DUF3015"/>
    <property type="match status" value="1"/>
</dbReference>
<proteinExistence type="predicted"/>
<dbReference type="OrthoDB" id="334910at2"/>
<evidence type="ECO:0000313" key="2">
    <source>
        <dbReference type="EMBL" id="SES66247.1"/>
    </source>
</evidence>
<dbReference type="InterPro" id="IPR021383">
    <property type="entry name" value="DUF3015"/>
</dbReference>
<dbReference type="STRING" id="349064.SAMN05660429_00157"/>
<dbReference type="RefSeq" id="WP_093326833.1">
    <property type="nucleotide sequence ID" value="NZ_AP027363.1"/>
</dbReference>
<dbReference type="AlphaFoldDB" id="A0A1H9YBD7"/>
<evidence type="ECO:0008006" key="4">
    <source>
        <dbReference type="Google" id="ProtNLM"/>
    </source>
</evidence>
<dbReference type="Proteomes" id="UP000199308">
    <property type="component" value="Unassembled WGS sequence"/>
</dbReference>
<accession>A0A1H9YBD7</accession>
<organism evidence="2 3">
    <name type="scientific">Thalassotalea agarivorans</name>
    <name type="common">Thalassomonas agarivorans</name>
    <dbReference type="NCBI Taxonomy" id="349064"/>
    <lineage>
        <taxon>Bacteria</taxon>
        <taxon>Pseudomonadati</taxon>
        <taxon>Pseudomonadota</taxon>
        <taxon>Gammaproteobacteria</taxon>
        <taxon>Alteromonadales</taxon>
        <taxon>Colwelliaceae</taxon>
        <taxon>Thalassotalea</taxon>
    </lineage>
</organism>